<dbReference type="EMBL" id="FXTY01000013">
    <property type="protein sequence ID" value="SMP36037.1"/>
    <property type="molecule type" value="Genomic_DNA"/>
</dbReference>
<protein>
    <submittedName>
        <fullName evidence="2">Uncharacterized protein</fullName>
    </submittedName>
</protein>
<evidence type="ECO:0000256" key="1">
    <source>
        <dbReference type="SAM" id="MobiDB-lite"/>
    </source>
</evidence>
<feature type="compositionally biased region" description="Polar residues" evidence="1">
    <location>
        <begin position="243"/>
        <end position="253"/>
    </location>
</feature>
<reference evidence="2 3" key="1">
    <citation type="submission" date="2017-05" db="EMBL/GenBank/DDBJ databases">
        <authorList>
            <person name="Varghese N."/>
            <person name="Submissions S."/>
        </authorList>
    </citation>
    <scope>NUCLEOTIDE SEQUENCE [LARGE SCALE GENOMIC DNA]</scope>
    <source>
        <strain evidence="2 3">DSM 29734</strain>
    </source>
</reference>
<proteinExistence type="predicted"/>
<sequence>MKKEHRFDLFRLSLRQRKQIDILDALEPKSREEWILALFSRETRFRHHGTDFVYVALDPKGTYPYIVGKIGREVSEIENTPPEDGYREVIHDAWKAAVVVVDPREHGDGQKLAIQYHQDVGTPSTLAPRLLQAMEEQQDWRPYLSSVHPITNTEAFWDFVRRNKGKVTYIRFELEVPNMFGGDDEYDKEMQAYRDEENAQKIAIEVKNPDGVDAETERVRFTAEKAMGQGTGNVKARAVGKRNNFSSQNQQESARIPVETNRSQRPLIERAAEIADRILGRDKD</sequence>
<dbReference type="RefSeq" id="WP_283427976.1">
    <property type="nucleotide sequence ID" value="NZ_FXTY01000013.1"/>
</dbReference>
<evidence type="ECO:0000313" key="3">
    <source>
        <dbReference type="Proteomes" id="UP001157961"/>
    </source>
</evidence>
<keyword evidence="3" id="KW-1185">Reference proteome</keyword>
<accession>A0ABY1PMR4</accession>
<comment type="caution">
    <text evidence="2">The sequence shown here is derived from an EMBL/GenBank/DDBJ whole genome shotgun (WGS) entry which is preliminary data.</text>
</comment>
<evidence type="ECO:0000313" key="2">
    <source>
        <dbReference type="EMBL" id="SMP36037.1"/>
    </source>
</evidence>
<dbReference type="Proteomes" id="UP001157961">
    <property type="component" value="Unassembled WGS sequence"/>
</dbReference>
<gene>
    <name evidence="2" type="ORF">SAMN06265373_11334</name>
</gene>
<organism evidence="2 3">
    <name type="scientific">Shimia sagamensis</name>
    <dbReference type="NCBI Taxonomy" id="1566352"/>
    <lineage>
        <taxon>Bacteria</taxon>
        <taxon>Pseudomonadati</taxon>
        <taxon>Pseudomonadota</taxon>
        <taxon>Alphaproteobacteria</taxon>
        <taxon>Rhodobacterales</taxon>
        <taxon>Roseobacteraceae</taxon>
    </lineage>
</organism>
<name>A0ABY1PMR4_9RHOB</name>
<feature type="region of interest" description="Disordered" evidence="1">
    <location>
        <begin position="240"/>
        <end position="264"/>
    </location>
</feature>